<evidence type="ECO:0000313" key="4">
    <source>
        <dbReference type="Proteomes" id="UP000831607"/>
    </source>
</evidence>
<keyword evidence="4" id="KW-1185">Reference proteome</keyword>
<feature type="domain" description="Glycosyltransferase 2-like" evidence="2">
    <location>
        <begin position="675"/>
        <end position="852"/>
    </location>
</feature>
<dbReference type="InterPro" id="IPR001296">
    <property type="entry name" value="Glyco_trans_1"/>
</dbReference>
<dbReference type="Gene3D" id="3.40.50.2000">
    <property type="entry name" value="Glycogen Phosphorylase B"/>
    <property type="match status" value="1"/>
</dbReference>
<dbReference type="InterPro" id="IPR029044">
    <property type="entry name" value="Nucleotide-diphossugar_trans"/>
</dbReference>
<reference evidence="3 4" key="1">
    <citation type="submission" date="2020-11" db="EMBL/GenBank/DDBJ databases">
        <title>Algicoccus daihaiensis sp.nov., isolated from Daihai Lake in Inner Mongolia.</title>
        <authorList>
            <person name="Kai J."/>
        </authorList>
    </citation>
    <scope>NUCLEOTIDE SEQUENCE [LARGE SCALE GENOMIC DNA]</scope>
    <source>
        <strain evidence="4">f23</strain>
    </source>
</reference>
<dbReference type="InterPro" id="IPR001173">
    <property type="entry name" value="Glyco_trans_2-like"/>
</dbReference>
<evidence type="ECO:0000259" key="2">
    <source>
        <dbReference type="Pfam" id="PF00535"/>
    </source>
</evidence>
<feature type="domain" description="Glycosyl transferase family 1" evidence="1">
    <location>
        <begin position="531"/>
        <end position="618"/>
    </location>
</feature>
<dbReference type="InterPro" id="IPR050834">
    <property type="entry name" value="Glycosyltransf_2"/>
</dbReference>
<dbReference type="EMBL" id="CP063982">
    <property type="protein sequence ID" value="UOD51425.1"/>
    <property type="molecule type" value="Genomic_DNA"/>
</dbReference>
<dbReference type="Gene3D" id="3.40.50.11090">
    <property type="match status" value="1"/>
</dbReference>
<name>A0ABY4APW0_9BURK</name>
<dbReference type="CDD" id="cd00761">
    <property type="entry name" value="Glyco_tranf_GTA_type"/>
    <property type="match status" value="1"/>
</dbReference>
<dbReference type="Proteomes" id="UP000831607">
    <property type="component" value="Chromosome"/>
</dbReference>
<dbReference type="PANTHER" id="PTHR43685:SF13">
    <property type="entry name" value="O ANTIGEN BIOSYNTHESIS RHAMNOSYLTRANSFERASE RFBN"/>
    <property type="match status" value="1"/>
</dbReference>
<protein>
    <submittedName>
        <fullName evidence="3">Glycosyltransferase</fullName>
    </submittedName>
</protein>
<dbReference type="SUPFAM" id="SSF53756">
    <property type="entry name" value="UDP-Glycosyltransferase/glycogen phosphorylase"/>
    <property type="match status" value="1"/>
</dbReference>
<sequence length="976" mass="112153">MNSKNIENKNGINVKKIYKSFQHSINSNDLKEAAGYGRLILESDYPNSLKRYVEQKLKQTPQLAFLEKESDITRRFIREVSSKSTGDLSDYWLPWRILGDYWGIEPTKKNKGIILKKYESYLREGFNYIDILPLKKEITRKFIRPYFDGSHYCCVHEDIGAGKTDPFLHYINFGLNEPNREPNSLFKNDIFWSIYPWTKIPGLNPLYLFTRWPEQFPIMMDVISANYSINLTLGCENKLKRKAKYDDVPASKKYVPNNNDRLLCLIREYSARSCRKQTNVGKPVIHFVVPDFTKGGGGHMTIFRLIKHLEKYDFSCVIWIKDFDPSRHPLGPKNSISSNYQVLNSCVRPLDGHYAFAFGDAVVATSWDTVDFVALHNGFHEKFYLVQDFEPYFYPKGANSLKAEFTYKKSLKTICAGSWLDNLMRTKYGRTSVCFPLSYDPEYYFPCHTVAEQADHNENNTEESISSHSKIFRIAVYARARTDRRAVALAMEGLSLLKSDDYQICLELFGDIEGSVSVPTSIVAFDNGILSSKELGELYRSCDLGVTFSTTNYALVPQEMMACKLPVVEIDSESTRAIYPPEVVSFVAPDPIEIAKEIQKLLSDPKKRSIQATNAYRWVSATNWDKSFEIVRNFISEELGKSANQKNFKTTTTEFYLNQSYRIISRQRNACPAVTVVIPTLNGGKLLQLVVSKVLSQNIMGPLELIIIDSGSSDGSIQWCQEHFDFTLVSIRKDDFQHGRTRNLGVALAKSEYVAFLTQDALPVSPDWLKYLVAPFERNKNIAGCFGRHEAYPEHSAHLKRSLNLHFDKLKSNSNVKIAGIEKYFYSCDISIRQAMHFFSDNNSALRKSIWEKIPYPDVQFGEDQFWADEILIQGFEKVYVDRALVFHSHDFDEVGEYERAKTESFYFFKYFGYRLDLDRPSIECSIQSRVIEELAKSDEPANLVDERKVLKLFRATLEGHSAGVRMFKELSGWGH</sequence>
<organism evidence="3 4">
    <name type="scientific">Orrella daihaiensis</name>
    <dbReference type="NCBI Taxonomy" id="2782176"/>
    <lineage>
        <taxon>Bacteria</taxon>
        <taxon>Pseudomonadati</taxon>
        <taxon>Pseudomonadota</taxon>
        <taxon>Betaproteobacteria</taxon>
        <taxon>Burkholderiales</taxon>
        <taxon>Alcaligenaceae</taxon>
        <taxon>Orrella</taxon>
    </lineage>
</organism>
<gene>
    <name evidence="3" type="ORF">DHf2319_06260</name>
</gene>
<evidence type="ECO:0000313" key="3">
    <source>
        <dbReference type="EMBL" id="UOD51425.1"/>
    </source>
</evidence>
<dbReference type="Pfam" id="PF00534">
    <property type="entry name" value="Glycos_transf_1"/>
    <property type="match status" value="1"/>
</dbReference>
<proteinExistence type="predicted"/>
<accession>A0ABY4APW0</accession>
<dbReference type="Pfam" id="PF00535">
    <property type="entry name" value="Glycos_transf_2"/>
    <property type="match status" value="1"/>
</dbReference>
<dbReference type="Gene3D" id="3.90.550.10">
    <property type="entry name" value="Spore Coat Polysaccharide Biosynthesis Protein SpsA, Chain A"/>
    <property type="match status" value="1"/>
</dbReference>
<evidence type="ECO:0000259" key="1">
    <source>
        <dbReference type="Pfam" id="PF00534"/>
    </source>
</evidence>
<dbReference type="SUPFAM" id="SSF53448">
    <property type="entry name" value="Nucleotide-diphospho-sugar transferases"/>
    <property type="match status" value="1"/>
</dbReference>
<dbReference type="PANTHER" id="PTHR43685">
    <property type="entry name" value="GLYCOSYLTRANSFERASE"/>
    <property type="match status" value="1"/>
</dbReference>
<dbReference type="RefSeq" id="WP_243479891.1">
    <property type="nucleotide sequence ID" value="NZ_CP063982.1"/>
</dbReference>